<dbReference type="Proteomes" id="UP000186341">
    <property type="component" value="Unassembled WGS sequence"/>
</dbReference>
<name>A0A1U7NIK5_9FIRM</name>
<keyword evidence="3" id="KW-1185">Reference proteome</keyword>
<proteinExistence type="predicted"/>
<sequence length="376" mass="42504">MLYKCKNCGGELHFDPEIGKLKCDYCDSVYDVSEYEPNSDVDLNEASETIEQYVTPDEEALNTRKALDAGFEEATDDTTDHKEDLRLYQCPHCGAEVVTDKTTAATTCIFCQTPLMLQENMSGSFEPEWIIPFEVEPSQVKTLYQEYIRSKPFYPPEYAASNVIKKIKAVYLPFFLHDTNTSGQVQATGERTFTHTHGDWIITEHDVFELSRGGQMHFEKVPAIASSKTPRDAMDSIEPFDYSKMKPFSTGYLPGFLAERYDVGFEQLIDSVHQRIAHSFDAKLMSTMNGYSSIKVQGGTMNHEDGHTGYVLLPAYILFMDYDKDEDALIAINGQTGKIVGNIPVDKKKMIRYAIIHFILNWLILLVIAMALVIAL</sequence>
<protein>
    <submittedName>
        <fullName evidence="2">Uncharacterized protein</fullName>
    </submittedName>
</protein>
<dbReference type="EMBL" id="MPJW01000059">
    <property type="protein sequence ID" value="OLU42407.1"/>
    <property type="molecule type" value="Genomic_DNA"/>
</dbReference>
<evidence type="ECO:0000256" key="1">
    <source>
        <dbReference type="SAM" id="Phobius"/>
    </source>
</evidence>
<keyword evidence="1" id="KW-0812">Transmembrane</keyword>
<gene>
    <name evidence="2" type="ORF">BO222_01685</name>
</gene>
<dbReference type="PANTHER" id="PTHR37826">
    <property type="entry name" value="FLOTILLIN BAND_7_5 DOMAIN PROTEIN"/>
    <property type="match status" value="1"/>
</dbReference>
<dbReference type="PANTHER" id="PTHR37826:SF3">
    <property type="entry name" value="J DOMAIN-CONTAINING PROTEIN"/>
    <property type="match status" value="1"/>
</dbReference>
<comment type="caution">
    <text evidence="2">The sequence shown here is derived from an EMBL/GenBank/DDBJ whole genome shotgun (WGS) entry which is preliminary data.</text>
</comment>
<keyword evidence="1" id="KW-0472">Membrane</keyword>
<dbReference type="AlphaFoldDB" id="A0A1U7NIK5"/>
<evidence type="ECO:0000313" key="3">
    <source>
        <dbReference type="Proteomes" id="UP000186341"/>
    </source>
</evidence>
<dbReference type="GeneID" id="82201950"/>
<dbReference type="Gene3D" id="2.20.28.30">
    <property type="entry name" value="RNA polymerase ii, chain L"/>
    <property type="match status" value="2"/>
</dbReference>
<accession>A0A1U7NIK5</accession>
<reference evidence="2 3" key="1">
    <citation type="submission" date="2016-11" db="EMBL/GenBank/DDBJ databases">
        <title>Description of two novel members of the family Erysipelotrichaceae: Ileibacterium lipovorans gen. nov., sp. nov. and Dubosiella newyorkensis, gen. nov., sp. nov.</title>
        <authorList>
            <person name="Cox L.M."/>
            <person name="Sohn J."/>
            <person name="Tyrrell K.L."/>
            <person name="Citron D.M."/>
            <person name="Lawson P.A."/>
            <person name="Patel N.B."/>
            <person name="Iizumi T."/>
            <person name="Perez-Perez G.I."/>
            <person name="Goldstein E.J."/>
            <person name="Blaser M.J."/>
        </authorList>
    </citation>
    <scope>NUCLEOTIDE SEQUENCE [LARGE SCALE GENOMIC DNA]</scope>
    <source>
        <strain evidence="2 3">NYU-BL-A3</strain>
    </source>
</reference>
<organism evidence="2 3">
    <name type="scientific">Ileibacterium valens</name>
    <dbReference type="NCBI Taxonomy" id="1862668"/>
    <lineage>
        <taxon>Bacteria</taxon>
        <taxon>Bacillati</taxon>
        <taxon>Bacillota</taxon>
        <taxon>Erysipelotrichia</taxon>
        <taxon>Erysipelotrichales</taxon>
        <taxon>Erysipelotrichaceae</taxon>
        <taxon>Ileibacterium</taxon>
    </lineage>
</organism>
<dbReference type="OrthoDB" id="3182597at2"/>
<feature type="transmembrane region" description="Helical" evidence="1">
    <location>
        <begin position="353"/>
        <end position="375"/>
    </location>
</feature>
<keyword evidence="1" id="KW-1133">Transmembrane helix</keyword>
<evidence type="ECO:0000313" key="2">
    <source>
        <dbReference type="EMBL" id="OLU42407.1"/>
    </source>
</evidence>
<dbReference type="RefSeq" id="WP_075817802.1">
    <property type="nucleotide sequence ID" value="NZ_CAJUTZ010000025.1"/>
</dbReference>